<dbReference type="PANTHER" id="PTHR43323">
    <property type="entry name" value="3-HYDROXY-3-METHYLGLUTARYL COENZYME A SYNTHASE"/>
    <property type="match status" value="1"/>
</dbReference>
<dbReference type="InterPro" id="IPR013528">
    <property type="entry name" value="HMG_CoA_synth_N"/>
</dbReference>
<dbReference type="GO" id="GO:0010142">
    <property type="term" value="P:farnesyl diphosphate biosynthetic process, mevalonate pathway"/>
    <property type="evidence" value="ECO:0007669"/>
    <property type="project" value="TreeGrafter"/>
</dbReference>
<sequence>MNVGIDAASFYIPNLYLPIRDLAEARGIEPAKLEKGLGLLKMSLNDVNEDTATLAANALLKLMQDFKVNPKEVGRIYLGTESALDASKPTAIYASHMVEQKLASEYGERCFAHTDITDITFACVGGIDAMQNSLDFIRANPEQKAIVIAADYAKYTLAST</sequence>
<dbReference type="CDD" id="cd00827">
    <property type="entry name" value="init_cond_enzymes"/>
    <property type="match status" value="1"/>
</dbReference>
<dbReference type="AlphaFoldDB" id="A0A7R8ZX70"/>
<proteinExistence type="predicted"/>
<dbReference type="GO" id="GO:0004421">
    <property type="term" value="F:hydroxymethylglutaryl-CoA synthase activity"/>
    <property type="evidence" value="ECO:0007669"/>
    <property type="project" value="TreeGrafter"/>
</dbReference>
<reference evidence="2" key="1">
    <citation type="submission" date="2020-11" db="EMBL/GenBank/DDBJ databases">
        <authorList>
            <person name="Tran Van P."/>
        </authorList>
    </citation>
    <scope>NUCLEOTIDE SEQUENCE</scope>
</reference>
<name>A0A7R8ZX70_9CRUS</name>
<keyword evidence="1" id="KW-0808">Transferase</keyword>
<dbReference type="GO" id="GO:0006084">
    <property type="term" value="P:acetyl-CoA metabolic process"/>
    <property type="evidence" value="ECO:0007669"/>
    <property type="project" value="TreeGrafter"/>
</dbReference>
<evidence type="ECO:0000256" key="1">
    <source>
        <dbReference type="ARBA" id="ARBA00022679"/>
    </source>
</evidence>
<dbReference type="PANTHER" id="PTHR43323:SF2">
    <property type="entry name" value="HYDROXYMETHYLGLUTARYL-COA SYNTHASE"/>
    <property type="match status" value="1"/>
</dbReference>
<feature type="non-terminal residue" evidence="2">
    <location>
        <position position="160"/>
    </location>
</feature>
<dbReference type="InterPro" id="IPR016039">
    <property type="entry name" value="Thiolase-like"/>
</dbReference>
<protein>
    <submittedName>
        <fullName evidence="2">Uncharacterized protein</fullName>
    </submittedName>
</protein>
<accession>A0A7R8ZX70</accession>
<dbReference type="Pfam" id="PF01154">
    <property type="entry name" value="HMG_CoA_synt_N"/>
    <property type="match status" value="1"/>
</dbReference>
<dbReference type="OrthoDB" id="1269963at2759"/>
<dbReference type="SUPFAM" id="SSF53901">
    <property type="entry name" value="Thiolase-like"/>
    <property type="match status" value="1"/>
</dbReference>
<dbReference type="EMBL" id="OB691493">
    <property type="protein sequence ID" value="CAD7237744.1"/>
    <property type="molecule type" value="Genomic_DNA"/>
</dbReference>
<evidence type="ECO:0000313" key="2">
    <source>
        <dbReference type="EMBL" id="CAD7237744.1"/>
    </source>
</evidence>
<dbReference type="Gene3D" id="3.40.47.10">
    <property type="match status" value="1"/>
</dbReference>
<organism evidence="2">
    <name type="scientific">Cyprideis torosa</name>
    <dbReference type="NCBI Taxonomy" id="163714"/>
    <lineage>
        <taxon>Eukaryota</taxon>
        <taxon>Metazoa</taxon>
        <taxon>Ecdysozoa</taxon>
        <taxon>Arthropoda</taxon>
        <taxon>Crustacea</taxon>
        <taxon>Oligostraca</taxon>
        <taxon>Ostracoda</taxon>
        <taxon>Podocopa</taxon>
        <taxon>Podocopida</taxon>
        <taxon>Cytherocopina</taxon>
        <taxon>Cytheroidea</taxon>
        <taxon>Cytherideidae</taxon>
        <taxon>Cyprideis</taxon>
    </lineage>
</organism>
<gene>
    <name evidence="2" type="ORF">CTOB1V02_LOCUS15559</name>
</gene>